<reference evidence="4" key="1">
    <citation type="submission" date="2025-08" db="UniProtKB">
        <authorList>
            <consortium name="RefSeq"/>
        </authorList>
    </citation>
    <scope>IDENTIFICATION</scope>
</reference>
<organism evidence="3 4">
    <name type="scientific">Aplysia californica</name>
    <name type="common">California sea hare</name>
    <dbReference type="NCBI Taxonomy" id="6500"/>
    <lineage>
        <taxon>Eukaryota</taxon>
        <taxon>Metazoa</taxon>
        <taxon>Spiralia</taxon>
        <taxon>Lophotrochozoa</taxon>
        <taxon>Mollusca</taxon>
        <taxon>Gastropoda</taxon>
        <taxon>Heterobranchia</taxon>
        <taxon>Euthyneura</taxon>
        <taxon>Tectipleura</taxon>
        <taxon>Aplysiida</taxon>
        <taxon>Aplysioidea</taxon>
        <taxon>Aplysiidae</taxon>
        <taxon>Aplysia</taxon>
    </lineage>
</organism>
<dbReference type="InterPro" id="IPR036056">
    <property type="entry name" value="Fibrinogen-like_C"/>
</dbReference>
<dbReference type="PROSITE" id="PS51406">
    <property type="entry name" value="FIBRINOGEN_C_2"/>
    <property type="match status" value="1"/>
</dbReference>
<name>A0ABM1W1J5_APLCA</name>
<evidence type="ECO:0000313" key="3">
    <source>
        <dbReference type="Proteomes" id="UP000694888"/>
    </source>
</evidence>
<dbReference type="Gene3D" id="3.90.215.10">
    <property type="entry name" value="Gamma Fibrinogen, chain A, domain 1"/>
    <property type="match status" value="1"/>
</dbReference>
<evidence type="ECO:0000256" key="1">
    <source>
        <dbReference type="SAM" id="SignalP"/>
    </source>
</evidence>
<dbReference type="Gene3D" id="4.10.530.10">
    <property type="entry name" value="Gamma-fibrinogen Carboxyl Terminal Fragment, domain 2"/>
    <property type="match status" value="1"/>
</dbReference>
<dbReference type="InterPro" id="IPR000742">
    <property type="entry name" value="EGF"/>
</dbReference>
<dbReference type="RefSeq" id="XP_035828538.1">
    <property type="nucleotide sequence ID" value="XM_035972645.1"/>
</dbReference>
<feature type="chain" id="PRO_5045270877" evidence="1">
    <location>
        <begin position="24"/>
        <end position="410"/>
    </location>
</feature>
<accession>A0ABM1W1J5</accession>
<sequence length="410" mass="46347">MAICRSPVLCVILLTTLSTTVRGARECIFMTHRPYRSTVSTTSSGQPSSWENNFSKDISRGRSQIDCAVQCGLSDACLGVRWAVEKKECHLYRLCNNNSDDVCEEPDLGGNSGTPRFLMKVRPKINPCRNNGSWEVEVDAGGGGGGGGGRCSCRDGWVGTWCGRRPSSCGELKRYRYPNGFYSLLSIQLPRHPGPIIQVRCDLLDFQAYTFIFKNRGTTSKNLSWTEYVDGFYQDEMNFWFGLENMHKFTDSGHNYVYLEYVFTYDWNYNADIYKYSGFKIGDASSSYSVSVEGSEFSLVGEYNKTSRARFRDCIRFINGTRFSTVDKDNDDNRLQSCASIRQTGWWFKSVCNLSCNLLGLTYKVTDLNFNQDSHIGAVLSGSEAMNNYPGLTELKKHLGAVVMYFVEFW</sequence>
<dbReference type="Pfam" id="PF00147">
    <property type="entry name" value="Fibrinogen_C"/>
    <property type="match status" value="1"/>
</dbReference>
<dbReference type="InterPro" id="IPR002181">
    <property type="entry name" value="Fibrinogen_a/b/g_C_dom"/>
</dbReference>
<proteinExistence type="predicted"/>
<dbReference type="PANTHER" id="PTHR19143">
    <property type="entry name" value="FIBRINOGEN/TENASCIN/ANGIOPOEITIN"/>
    <property type="match status" value="1"/>
</dbReference>
<dbReference type="SUPFAM" id="SSF56496">
    <property type="entry name" value="Fibrinogen C-terminal domain-like"/>
    <property type="match status" value="1"/>
</dbReference>
<dbReference type="InterPro" id="IPR050373">
    <property type="entry name" value="Fibrinogen_C-term_domain"/>
</dbReference>
<keyword evidence="1" id="KW-0732">Signal</keyword>
<feature type="signal peptide" evidence="1">
    <location>
        <begin position="1"/>
        <end position="23"/>
    </location>
</feature>
<dbReference type="Proteomes" id="UP000694888">
    <property type="component" value="Unplaced"/>
</dbReference>
<evidence type="ECO:0000259" key="2">
    <source>
        <dbReference type="PROSITE" id="PS51406"/>
    </source>
</evidence>
<evidence type="ECO:0000313" key="4">
    <source>
        <dbReference type="RefSeq" id="XP_035828538.1"/>
    </source>
</evidence>
<dbReference type="PROSITE" id="PS01186">
    <property type="entry name" value="EGF_2"/>
    <property type="match status" value="1"/>
</dbReference>
<dbReference type="InterPro" id="IPR014716">
    <property type="entry name" value="Fibrinogen_a/b/g_C_1"/>
</dbReference>
<gene>
    <name evidence="4" type="primary">LOC118478645</name>
</gene>
<dbReference type="SMART" id="SM00186">
    <property type="entry name" value="FBG"/>
    <property type="match status" value="1"/>
</dbReference>
<keyword evidence="3" id="KW-1185">Reference proteome</keyword>
<dbReference type="PROSITE" id="PS00022">
    <property type="entry name" value="EGF_1"/>
    <property type="match status" value="1"/>
</dbReference>
<protein>
    <submittedName>
        <fullName evidence="4">Ficolin-2-like</fullName>
    </submittedName>
</protein>
<dbReference type="PANTHER" id="PTHR19143:SF394">
    <property type="entry name" value="ANGIOPOIETIN-RELATED PROTEIN 3-LIKE"/>
    <property type="match status" value="1"/>
</dbReference>
<dbReference type="GeneID" id="118478645"/>
<feature type="domain" description="Fibrinogen C-terminal" evidence="2">
    <location>
        <begin position="160"/>
        <end position="364"/>
    </location>
</feature>